<name>K6YAP2_9ALTE</name>
<feature type="domain" description="BioF2-like acetyltransferase" evidence="1">
    <location>
        <begin position="163"/>
        <end position="314"/>
    </location>
</feature>
<dbReference type="AlphaFoldDB" id="K6YAP2"/>
<evidence type="ECO:0000313" key="2">
    <source>
        <dbReference type="EMBL" id="GAC29789.1"/>
    </source>
</evidence>
<dbReference type="Pfam" id="PF13480">
    <property type="entry name" value="Acetyltransf_6"/>
    <property type="match status" value="1"/>
</dbReference>
<dbReference type="Proteomes" id="UP000006251">
    <property type="component" value="Unassembled WGS sequence"/>
</dbReference>
<evidence type="ECO:0000313" key="3">
    <source>
        <dbReference type="Proteomes" id="UP000006251"/>
    </source>
</evidence>
<sequence>MLTQILKSYELDHVNALLAQVANSDDSVFLSQFWLIPWLKTLPKKPLLMVCKRDSKVTGLAFWGCQQHWLGDRYYLNQTGVHSEDQVWIEQNDIICRPDDRPAVLEAMLQKLSELRNFAKVTAQTCLSDQWQHARYLEPEITSETNFYADLKVPGNYLDSLSKNTRASIRRSNKLIEDKFGAISVTIAQQSEHHDLFNKIAQLHILKWGTSEYGSGFTNPTFVQFHEHLLGISDHDYSQKAKLLTLTAGDFILGYLYVLISENQILFYLSAINYVDLGNKYKPGLTMHFHAIEHFKHLGYDNYDFLAGPARYKEQMSNSCYPVYHISMYKNTRRNRLLTKLKLLLRR</sequence>
<dbReference type="Gene3D" id="3.40.630.30">
    <property type="match status" value="1"/>
</dbReference>
<organism evidence="2 3">
    <name type="scientific">Brumicola pallidula DSM 14239 = ACAM 615</name>
    <dbReference type="NCBI Taxonomy" id="1121922"/>
    <lineage>
        <taxon>Bacteria</taxon>
        <taxon>Pseudomonadati</taxon>
        <taxon>Pseudomonadota</taxon>
        <taxon>Gammaproteobacteria</taxon>
        <taxon>Alteromonadales</taxon>
        <taxon>Alteromonadaceae</taxon>
        <taxon>Brumicola</taxon>
    </lineage>
</organism>
<dbReference type="STRING" id="1121922.GCA_000428905_00420"/>
<comment type="caution">
    <text evidence="2">The sequence shown here is derived from an EMBL/GenBank/DDBJ whole genome shotgun (WGS) entry which is preliminary data.</text>
</comment>
<protein>
    <recommendedName>
        <fullName evidence="1">BioF2-like acetyltransferase domain-containing protein</fullName>
    </recommendedName>
</protein>
<dbReference type="InterPro" id="IPR016181">
    <property type="entry name" value="Acyl_CoA_acyltransferase"/>
</dbReference>
<evidence type="ECO:0000259" key="1">
    <source>
        <dbReference type="Pfam" id="PF13480"/>
    </source>
</evidence>
<dbReference type="SUPFAM" id="SSF55729">
    <property type="entry name" value="Acyl-CoA N-acyltransferases (Nat)"/>
    <property type="match status" value="1"/>
</dbReference>
<keyword evidence="3" id="KW-1185">Reference proteome</keyword>
<proteinExistence type="predicted"/>
<gene>
    <name evidence="2" type="ORF">GPAL_2938</name>
</gene>
<dbReference type="RefSeq" id="WP_006013160.1">
    <property type="nucleotide sequence ID" value="NZ_BAEQ01000050.1"/>
</dbReference>
<accession>K6YAP2</accession>
<dbReference type="InterPro" id="IPR038740">
    <property type="entry name" value="BioF2-like_GNAT_dom"/>
</dbReference>
<reference evidence="3" key="1">
    <citation type="journal article" date="2014" name="Environ. Microbiol.">
        <title>Comparative genomics of the marine bacterial genus Glaciecola reveals the high degree of genomic diversity and genomic characteristic for cold adaptation.</title>
        <authorList>
            <person name="Qin Q.L."/>
            <person name="Xie B.B."/>
            <person name="Yu Y."/>
            <person name="Shu Y.L."/>
            <person name="Rong J.C."/>
            <person name="Zhang Y.J."/>
            <person name="Zhao D.L."/>
            <person name="Chen X.L."/>
            <person name="Zhang X.Y."/>
            <person name="Chen B."/>
            <person name="Zhou B.C."/>
            <person name="Zhang Y.Z."/>
        </authorList>
    </citation>
    <scope>NUCLEOTIDE SEQUENCE [LARGE SCALE GENOMIC DNA]</scope>
    <source>
        <strain evidence="3">ACAM 615</strain>
    </source>
</reference>
<dbReference type="OrthoDB" id="9808976at2"/>
<dbReference type="EMBL" id="BAEQ01000050">
    <property type="protein sequence ID" value="GAC29789.1"/>
    <property type="molecule type" value="Genomic_DNA"/>
</dbReference>